<dbReference type="Pfam" id="PF00651">
    <property type="entry name" value="BTB"/>
    <property type="match status" value="1"/>
</dbReference>
<dbReference type="SMART" id="SM00225">
    <property type="entry name" value="BTB"/>
    <property type="match status" value="1"/>
</dbReference>
<dbReference type="OrthoDB" id="6359943at2759"/>
<feature type="compositionally biased region" description="Low complexity" evidence="1">
    <location>
        <begin position="337"/>
        <end position="368"/>
    </location>
</feature>
<dbReference type="SUPFAM" id="SSF54695">
    <property type="entry name" value="POZ domain"/>
    <property type="match status" value="1"/>
</dbReference>
<dbReference type="InterPro" id="IPR000210">
    <property type="entry name" value="BTB/POZ_dom"/>
</dbReference>
<dbReference type="PROSITE" id="PS50097">
    <property type="entry name" value="BTB"/>
    <property type="match status" value="1"/>
</dbReference>
<dbReference type="Proteomes" id="UP000242146">
    <property type="component" value="Unassembled WGS sequence"/>
</dbReference>
<evidence type="ECO:0000313" key="4">
    <source>
        <dbReference type="Proteomes" id="UP000242146"/>
    </source>
</evidence>
<organism evidence="3 4">
    <name type="scientific">Hesseltinella vesiculosa</name>
    <dbReference type="NCBI Taxonomy" id="101127"/>
    <lineage>
        <taxon>Eukaryota</taxon>
        <taxon>Fungi</taxon>
        <taxon>Fungi incertae sedis</taxon>
        <taxon>Mucoromycota</taxon>
        <taxon>Mucoromycotina</taxon>
        <taxon>Mucoromycetes</taxon>
        <taxon>Mucorales</taxon>
        <taxon>Cunninghamellaceae</taxon>
        <taxon>Hesseltinella</taxon>
    </lineage>
</organism>
<feature type="domain" description="BTB" evidence="2">
    <location>
        <begin position="58"/>
        <end position="126"/>
    </location>
</feature>
<proteinExistence type="predicted"/>
<reference evidence="3 4" key="1">
    <citation type="submission" date="2016-07" db="EMBL/GenBank/DDBJ databases">
        <title>Pervasive Adenine N6-methylation of Active Genes in Fungi.</title>
        <authorList>
            <consortium name="DOE Joint Genome Institute"/>
            <person name="Mondo S.J."/>
            <person name="Dannebaum R.O."/>
            <person name="Kuo R.C."/>
            <person name="Labutti K."/>
            <person name="Haridas S."/>
            <person name="Kuo A."/>
            <person name="Salamov A."/>
            <person name="Ahrendt S.R."/>
            <person name="Lipzen A."/>
            <person name="Sullivan W."/>
            <person name="Andreopoulos W.B."/>
            <person name="Clum A."/>
            <person name="Lindquist E."/>
            <person name="Daum C."/>
            <person name="Ramamoorthy G.K."/>
            <person name="Gryganskyi A."/>
            <person name="Culley D."/>
            <person name="Magnuson J.K."/>
            <person name="James T.Y."/>
            <person name="O'Malley M.A."/>
            <person name="Stajich J.E."/>
            <person name="Spatafora J.W."/>
            <person name="Visel A."/>
            <person name="Grigoriev I.V."/>
        </authorList>
    </citation>
    <scope>NUCLEOTIDE SEQUENCE [LARGE SCALE GENOMIC DNA]</scope>
    <source>
        <strain evidence="3 4">NRRL 3301</strain>
    </source>
</reference>
<gene>
    <name evidence="3" type="ORF">DM01DRAFT_1342693</name>
</gene>
<sequence length="582" mass="66503">MWLVMTNTDMDHAVPIQTSNSPLSNLSSTPKPPYDYQQHTLSFADHIYQRGLLDGVGSDMTVCIPAWQQSYRLHKLILDQNPYFQALICGGFKESRLDRQEAITLHFEDYPFITADSFDLVLTSLYGKAWDPLAIGTSNVCERLATCSFFRMDSLSEMCVVFMLETLSEATIVDYLCFADANVVHGSHRLCEGIFAFLCREAWDLPFSLLNKLPISWIQKLIQSDAFWTPTEFQRYCWLREIIFQRSEDSKDDPTADDQDLFQCLFQNHIHYMHMTFDQLSIVKLDVNPFDDKPLVPDEVIKDALWHQIQLRSIIEGADPNTRRLDLTVDTLVSSKSPTLPSSASTLQSQPSPPVLFGSSSSSTSSSIKEPDSESFVQQKQVYSIPAHDAIGYIPISHCLPNLIPPYSQYPPFRFSVEFQNLALKLQQRIYSKPVFYAGSMWNVYIQKSKSQRKDHGTQLGVYLHRQAISDHQNSDLKQYSDHQNSDLKQYIDRRQVTKTWFKIYSSTPKHTFTICQSVPDNFSNLQSWGWRSSILCYQGTMPMPSTVDNLNQALGHVSLSSSPDTPHQIYALRFSVVMGHV</sequence>
<evidence type="ECO:0000313" key="3">
    <source>
        <dbReference type="EMBL" id="ORX61751.1"/>
    </source>
</evidence>
<dbReference type="AlphaFoldDB" id="A0A1X2GUQ1"/>
<name>A0A1X2GUQ1_9FUNG</name>
<dbReference type="Gene3D" id="3.30.710.10">
    <property type="entry name" value="Potassium Channel Kv1.1, Chain A"/>
    <property type="match status" value="1"/>
</dbReference>
<dbReference type="STRING" id="101127.A0A1X2GUQ1"/>
<feature type="region of interest" description="Disordered" evidence="1">
    <location>
        <begin position="337"/>
        <end position="372"/>
    </location>
</feature>
<dbReference type="EMBL" id="MCGT01000003">
    <property type="protein sequence ID" value="ORX61751.1"/>
    <property type="molecule type" value="Genomic_DNA"/>
</dbReference>
<evidence type="ECO:0000259" key="2">
    <source>
        <dbReference type="PROSITE" id="PS50097"/>
    </source>
</evidence>
<evidence type="ECO:0000256" key="1">
    <source>
        <dbReference type="SAM" id="MobiDB-lite"/>
    </source>
</evidence>
<dbReference type="InterPro" id="IPR011333">
    <property type="entry name" value="SKP1/BTB/POZ_sf"/>
</dbReference>
<dbReference type="PANTHER" id="PTHR47369:SF1">
    <property type="entry name" value="BTB_POZ DOMAIN-CONTAINING PROTEIN"/>
    <property type="match status" value="1"/>
</dbReference>
<accession>A0A1X2GUQ1</accession>
<keyword evidence="4" id="KW-1185">Reference proteome</keyword>
<dbReference type="PANTHER" id="PTHR47369">
    <property type="entry name" value="BTB/POZ DOMAIN-CONTAINING PROTEIN"/>
    <property type="match status" value="1"/>
</dbReference>
<protein>
    <recommendedName>
        <fullName evidence="2">BTB domain-containing protein</fullName>
    </recommendedName>
</protein>
<comment type="caution">
    <text evidence="3">The sequence shown here is derived from an EMBL/GenBank/DDBJ whole genome shotgun (WGS) entry which is preliminary data.</text>
</comment>